<feature type="binding site" evidence="4">
    <location>
        <position position="65"/>
    </location>
    <ligand>
        <name>(6R)-10-formyltetrahydrofolate</name>
        <dbReference type="ChEBI" id="CHEBI:195366"/>
    </ligand>
</feature>
<reference evidence="6 7" key="1">
    <citation type="journal article" date="2015" name="Genome Announc.">
        <title>Complete Genome Sequence of Spiroplasma litorale TN-1T (DSM 21781), a Bacterium Isolated from a Green-Eyed Horsefly (Tabanus nigrovittatus).</title>
        <authorList>
            <person name="Lo W.S."/>
            <person name="Lai Y.C."/>
            <person name="Lien Y.W."/>
            <person name="Wang T.H."/>
            <person name="Kuo C.H."/>
        </authorList>
    </citation>
    <scope>NUCLEOTIDE SEQUENCE [LARGE SCALE GENOMIC DNA]</scope>
    <source>
        <strain evidence="6 7">TN-1</strain>
    </source>
</reference>
<dbReference type="GO" id="GO:0005829">
    <property type="term" value="C:cytosol"/>
    <property type="evidence" value="ECO:0007669"/>
    <property type="project" value="TreeGrafter"/>
</dbReference>
<dbReference type="GO" id="GO:0006189">
    <property type="term" value="P:'de novo' IMP biosynthetic process"/>
    <property type="evidence" value="ECO:0007669"/>
    <property type="project" value="UniProtKB-UniRule"/>
</dbReference>
<dbReference type="EC" id="2.1.2.2" evidence="4"/>
<proteinExistence type="inferred from homology"/>
<comment type="similarity">
    <text evidence="4">Belongs to the GART family.</text>
</comment>
<dbReference type="RefSeq" id="WP_075058658.1">
    <property type="nucleotide sequence ID" value="NZ_CP012357.1"/>
</dbReference>
<feature type="binding site" evidence="4">
    <location>
        <begin position="12"/>
        <end position="14"/>
    </location>
    <ligand>
        <name>N(1)-(5-phospho-beta-D-ribosyl)glycinamide</name>
        <dbReference type="ChEBI" id="CHEBI:143788"/>
    </ligand>
</feature>
<dbReference type="HAMAP" id="MF_01930">
    <property type="entry name" value="PurN"/>
    <property type="match status" value="1"/>
</dbReference>
<protein>
    <recommendedName>
        <fullName evidence="4">Phosphoribosylglycinamide formyltransferase</fullName>
        <ecNumber evidence="4">2.1.2.2</ecNumber>
    </recommendedName>
    <alternativeName>
        <fullName evidence="4">5'-phosphoribosylglycinamide transformylase</fullName>
    </alternativeName>
    <alternativeName>
        <fullName evidence="4">GAR transformylase</fullName>
        <shortName evidence="4">GART</shortName>
    </alternativeName>
</protein>
<comment type="function">
    <text evidence="4">Catalyzes the transfer of a formyl group from 10-formyltetrahydrofolate to 5-phospho-ribosyl-glycinamide (GAR), producing 5-phospho-ribosyl-N-formylglycinamide (FGAR) and tetrahydrofolate.</text>
</comment>
<comment type="pathway">
    <text evidence="1 4">Purine metabolism; IMP biosynthesis via de novo pathway; N(2)-formyl-N(1)-(5-phospho-D-ribosyl)glycinamide from N(1)-(5-phospho-D-ribosyl)glycinamide (10-formyl THF route): step 1/1.</text>
</comment>
<dbReference type="PANTHER" id="PTHR43369">
    <property type="entry name" value="PHOSPHORIBOSYLGLYCINAMIDE FORMYLTRANSFERASE"/>
    <property type="match status" value="1"/>
</dbReference>
<feature type="active site" description="Proton donor" evidence="4">
    <location>
        <position position="109"/>
    </location>
</feature>
<comment type="catalytic activity">
    <reaction evidence="4">
        <text>N(1)-(5-phospho-beta-D-ribosyl)glycinamide + (6R)-10-formyltetrahydrofolate = N(2)-formyl-N(1)-(5-phospho-beta-D-ribosyl)glycinamide + (6S)-5,6,7,8-tetrahydrofolate + H(+)</text>
        <dbReference type="Rhea" id="RHEA:15053"/>
        <dbReference type="ChEBI" id="CHEBI:15378"/>
        <dbReference type="ChEBI" id="CHEBI:57453"/>
        <dbReference type="ChEBI" id="CHEBI:143788"/>
        <dbReference type="ChEBI" id="CHEBI:147286"/>
        <dbReference type="ChEBI" id="CHEBI:195366"/>
        <dbReference type="EC" id="2.1.2.2"/>
    </reaction>
</comment>
<dbReference type="InterPro" id="IPR002376">
    <property type="entry name" value="Formyl_transf_N"/>
</dbReference>
<gene>
    <name evidence="4 6" type="primary">purN</name>
    <name evidence="6" type="ORF">SLITO_v1c09640</name>
</gene>
<dbReference type="InterPro" id="IPR036477">
    <property type="entry name" value="Formyl_transf_N_sf"/>
</dbReference>
<dbReference type="OrthoDB" id="9806170at2"/>
<dbReference type="GO" id="GO:0004644">
    <property type="term" value="F:phosphoribosylglycinamide formyltransferase activity"/>
    <property type="evidence" value="ECO:0007669"/>
    <property type="project" value="UniProtKB-UniRule"/>
</dbReference>
<dbReference type="UniPathway" id="UPA00074">
    <property type="reaction ID" value="UER00126"/>
</dbReference>
<accession>A0A0K1W2L9</accession>
<evidence type="ECO:0000256" key="4">
    <source>
        <dbReference type="HAMAP-Rule" id="MF_01930"/>
    </source>
</evidence>
<dbReference type="KEGG" id="sll:SLITO_v1c09640"/>
<dbReference type="Pfam" id="PF00551">
    <property type="entry name" value="Formyl_trans_N"/>
    <property type="match status" value="1"/>
</dbReference>
<dbReference type="SUPFAM" id="SSF53328">
    <property type="entry name" value="Formyltransferase"/>
    <property type="match status" value="1"/>
</dbReference>
<dbReference type="Proteomes" id="UP000067476">
    <property type="component" value="Chromosome"/>
</dbReference>
<dbReference type="STRING" id="216942.SLITO_v1c09640"/>
<feature type="domain" description="Formyl transferase N-terminal" evidence="5">
    <location>
        <begin position="3"/>
        <end position="181"/>
    </location>
</feature>
<dbReference type="NCBIfam" id="TIGR00639">
    <property type="entry name" value="PurN"/>
    <property type="match status" value="1"/>
</dbReference>
<keyword evidence="2 4" id="KW-0808">Transferase</keyword>
<evidence type="ECO:0000256" key="2">
    <source>
        <dbReference type="ARBA" id="ARBA00022679"/>
    </source>
</evidence>
<organism evidence="6 7">
    <name type="scientific">Spiroplasma litorale</name>
    <dbReference type="NCBI Taxonomy" id="216942"/>
    <lineage>
        <taxon>Bacteria</taxon>
        <taxon>Bacillati</taxon>
        <taxon>Mycoplasmatota</taxon>
        <taxon>Mollicutes</taxon>
        <taxon>Entomoplasmatales</taxon>
        <taxon>Spiroplasmataceae</taxon>
        <taxon>Spiroplasma</taxon>
    </lineage>
</organism>
<evidence type="ECO:0000256" key="3">
    <source>
        <dbReference type="ARBA" id="ARBA00022755"/>
    </source>
</evidence>
<dbReference type="PANTHER" id="PTHR43369:SF2">
    <property type="entry name" value="PHOSPHORIBOSYLGLYCINAMIDE FORMYLTRANSFERASE"/>
    <property type="match status" value="1"/>
</dbReference>
<sequence>MNNIAIFASGNGSNFQSIVDAYKNKKLKLDKIILITNKKNCYAIQRAYENNIKNYTFVLKDYNSKEEYELDIVRTLVKEDIKWIFLAGYMMMITDVLLKKYDKKIINIHPSLLPSFKGKDAIKEALDNKVYLSGLTIHYVNHEMDAGEIIFQKQVRVYKTDNVEKLTKRIQKQEHKYYWQIIDKIIKGG</sequence>
<dbReference type="CDD" id="cd08645">
    <property type="entry name" value="FMT_core_GART"/>
    <property type="match status" value="1"/>
</dbReference>
<name>A0A0K1W2L9_9MOLU</name>
<evidence type="ECO:0000313" key="6">
    <source>
        <dbReference type="EMBL" id="AKX34575.1"/>
    </source>
</evidence>
<feature type="binding site" evidence="4">
    <location>
        <position position="107"/>
    </location>
    <ligand>
        <name>(6R)-10-formyltetrahydrofolate</name>
        <dbReference type="ChEBI" id="CHEBI:195366"/>
    </ligand>
</feature>
<dbReference type="PATRIC" id="fig|216942.3.peg.980"/>
<keyword evidence="7" id="KW-1185">Reference proteome</keyword>
<feature type="site" description="Raises pKa of active site His" evidence="4">
    <location>
        <position position="145"/>
    </location>
</feature>
<evidence type="ECO:0000313" key="7">
    <source>
        <dbReference type="Proteomes" id="UP000067476"/>
    </source>
</evidence>
<dbReference type="AlphaFoldDB" id="A0A0K1W2L9"/>
<keyword evidence="3 4" id="KW-0658">Purine biosynthesis</keyword>
<dbReference type="InterPro" id="IPR004607">
    <property type="entry name" value="GART"/>
</dbReference>
<evidence type="ECO:0000259" key="5">
    <source>
        <dbReference type="Pfam" id="PF00551"/>
    </source>
</evidence>
<comment type="caution">
    <text evidence="4">Lacks conserved residue(s) required for the propagation of feature annotation.</text>
</comment>
<dbReference type="Gene3D" id="3.40.50.170">
    <property type="entry name" value="Formyl transferase, N-terminal domain"/>
    <property type="match status" value="1"/>
</dbReference>
<dbReference type="EMBL" id="CP012357">
    <property type="protein sequence ID" value="AKX34575.1"/>
    <property type="molecule type" value="Genomic_DNA"/>
</dbReference>
<evidence type="ECO:0000256" key="1">
    <source>
        <dbReference type="ARBA" id="ARBA00005054"/>
    </source>
</evidence>